<accession>A0A151SMG2</accession>
<evidence type="ECO:0000313" key="3">
    <source>
        <dbReference type="EMBL" id="KYP56016.1"/>
    </source>
</evidence>
<keyword evidence="4" id="KW-1185">Reference proteome</keyword>
<dbReference type="EMBL" id="CM003613">
    <property type="protein sequence ID" value="KYP56016.1"/>
    <property type="molecule type" value="Genomic_DNA"/>
</dbReference>
<dbReference type="GO" id="GO:0008270">
    <property type="term" value="F:zinc ion binding"/>
    <property type="evidence" value="ECO:0007669"/>
    <property type="project" value="UniProtKB-KW"/>
</dbReference>
<sequence>MIQGWKVIHLGRGYFDFAFQNNEDLRIILVAGSWSLNPRILRLTTWKPDFNPRIQRNTVAQVWTCILDLPLEYWSPDVLFSIVSRIGVPISIDTTTLNLLYGHFARVLVEINLEDYIPDQILVEREKYFLVSLSFENLPEFCFSCGSIGHVAATCRKTMIKGDMQDQNSKNNRDIGIAKKSGAKSGRGVIRVDITPNEDVAVDHDLDKDAKDSQDNSGFSTGATQATKKANYVVVLDGLTSDPSMIRPLGSAVTAPTTDEIEADMVIVLPVDVGQFSQRAKSVVCNPVGVELCQAVADLAEANTTVVSCVAIINSGQIANSN</sequence>
<evidence type="ECO:0000259" key="2">
    <source>
        <dbReference type="PROSITE" id="PS50158"/>
    </source>
</evidence>
<gene>
    <name evidence="3" type="ORF">KK1_002243</name>
</gene>
<evidence type="ECO:0000313" key="4">
    <source>
        <dbReference type="Proteomes" id="UP000075243"/>
    </source>
</evidence>
<dbReference type="GO" id="GO:0003676">
    <property type="term" value="F:nucleic acid binding"/>
    <property type="evidence" value="ECO:0007669"/>
    <property type="project" value="InterPro"/>
</dbReference>
<reference evidence="3 4" key="1">
    <citation type="journal article" date="2012" name="Nat. Biotechnol.">
        <title>Draft genome sequence of pigeonpea (Cajanus cajan), an orphan legume crop of resource-poor farmers.</title>
        <authorList>
            <person name="Varshney R.K."/>
            <person name="Chen W."/>
            <person name="Li Y."/>
            <person name="Bharti A.K."/>
            <person name="Saxena R.K."/>
            <person name="Schlueter J.A."/>
            <person name="Donoghue M.T."/>
            <person name="Azam S."/>
            <person name="Fan G."/>
            <person name="Whaley A.M."/>
            <person name="Farmer A.D."/>
            <person name="Sheridan J."/>
            <person name="Iwata A."/>
            <person name="Tuteja R."/>
            <person name="Penmetsa R.V."/>
            <person name="Wu W."/>
            <person name="Upadhyaya H.D."/>
            <person name="Yang S.P."/>
            <person name="Shah T."/>
            <person name="Saxena K.B."/>
            <person name="Michael T."/>
            <person name="McCombie W.R."/>
            <person name="Yang B."/>
            <person name="Zhang G."/>
            <person name="Yang H."/>
            <person name="Wang J."/>
            <person name="Spillane C."/>
            <person name="Cook D.R."/>
            <person name="May G.D."/>
            <person name="Xu X."/>
            <person name="Jackson S.A."/>
        </authorList>
    </citation>
    <scope>NUCLEOTIDE SEQUENCE [LARGE SCALE GENOMIC DNA]</scope>
    <source>
        <strain evidence="4">cv. Asha</strain>
    </source>
</reference>
<evidence type="ECO:0000256" key="1">
    <source>
        <dbReference type="PROSITE-ProRule" id="PRU00047"/>
    </source>
</evidence>
<dbReference type="PANTHER" id="PTHR31286">
    <property type="entry name" value="GLYCINE-RICH CELL WALL STRUCTURAL PROTEIN 1.8-LIKE"/>
    <property type="match status" value="1"/>
</dbReference>
<dbReference type="OMA" id="KSATRWA"/>
<dbReference type="InterPro" id="IPR001878">
    <property type="entry name" value="Znf_CCHC"/>
</dbReference>
<dbReference type="Proteomes" id="UP000075243">
    <property type="component" value="Chromosome 11"/>
</dbReference>
<keyword evidence="1" id="KW-0479">Metal-binding</keyword>
<keyword evidence="1" id="KW-0862">Zinc</keyword>
<dbReference type="Pfam" id="PF14111">
    <property type="entry name" value="DUF4283"/>
    <property type="match status" value="1"/>
</dbReference>
<protein>
    <recommendedName>
        <fullName evidence="2">CCHC-type domain-containing protein</fullName>
    </recommendedName>
</protein>
<dbReference type="AlphaFoldDB" id="A0A151SMG2"/>
<feature type="domain" description="CCHC-type" evidence="2">
    <location>
        <begin position="142"/>
        <end position="157"/>
    </location>
</feature>
<dbReference type="Gramene" id="C.cajan_02191.t">
    <property type="protein sequence ID" value="C.cajan_02191.t.cds1"/>
    <property type="gene ID" value="C.cajan_02191"/>
</dbReference>
<dbReference type="PANTHER" id="PTHR31286:SF60">
    <property type="entry name" value="PROTEIN, PUTATIVE-RELATED"/>
    <property type="match status" value="1"/>
</dbReference>
<dbReference type="InterPro" id="IPR040256">
    <property type="entry name" value="At4g02000-like"/>
</dbReference>
<name>A0A151SMG2_CAJCA</name>
<organism evidence="3 4">
    <name type="scientific">Cajanus cajan</name>
    <name type="common">Pigeon pea</name>
    <name type="synonym">Cajanus indicus</name>
    <dbReference type="NCBI Taxonomy" id="3821"/>
    <lineage>
        <taxon>Eukaryota</taxon>
        <taxon>Viridiplantae</taxon>
        <taxon>Streptophyta</taxon>
        <taxon>Embryophyta</taxon>
        <taxon>Tracheophyta</taxon>
        <taxon>Spermatophyta</taxon>
        <taxon>Magnoliopsida</taxon>
        <taxon>eudicotyledons</taxon>
        <taxon>Gunneridae</taxon>
        <taxon>Pentapetalae</taxon>
        <taxon>rosids</taxon>
        <taxon>fabids</taxon>
        <taxon>Fabales</taxon>
        <taxon>Fabaceae</taxon>
        <taxon>Papilionoideae</taxon>
        <taxon>50 kb inversion clade</taxon>
        <taxon>NPAAA clade</taxon>
        <taxon>indigoferoid/millettioid clade</taxon>
        <taxon>Phaseoleae</taxon>
        <taxon>Cajanus</taxon>
    </lineage>
</organism>
<dbReference type="PROSITE" id="PS50158">
    <property type="entry name" value="ZF_CCHC"/>
    <property type="match status" value="1"/>
</dbReference>
<keyword evidence="1" id="KW-0863">Zinc-finger</keyword>
<dbReference type="InterPro" id="IPR025558">
    <property type="entry name" value="DUF4283"/>
</dbReference>
<proteinExistence type="predicted"/>